<dbReference type="GO" id="GO:0001515">
    <property type="term" value="F:opioid peptide activity"/>
    <property type="evidence" value="ECO:0007669"/>
    <property type="project" value="UniProtKB-KW"/>
</dbReference>
<organism evidence="8 9">
    <name type="scientific">Chiloscyllium punctatum</name>
    <name type="common">Brownbanded bambooshark</name>
    <name type="synonym">Hemiscyllium punctatum</name>
    <dbReference type="NCBI Taxonomy" id="137246"/>
    <lineage>
        <taxon>Eukaryota</taxon>
        <taxon>Metazoa</taxon>
        <taxon>Chordata</taxon>
        <taxon>Craniata</taxon>
        <taxon>Vertebrata</taxon>
        <taxon>Chondrichthyes</taxon>
        <taxon>Elasmobranchii</taxon>
        <taxon>Galeomorphii</taxon>
        <taxon>Galeoidea</taxon>
        <taxon>Orectolobiformes</taxon>
        <taxon>Hemiscylliidae</taxon>
        <taxon>Chiloscyllium</taxon>
    </lineage>
</organism>
<dbReference type="EMBL" id="BEZZ01000808">
    <property type="protein sequence ID" value="GCC36304.1"/>
    <property type="molecule type" value="Genomic_DNA"/>
</dbReference>
<dbReference type="PANTHER" id="PTHR11438:SF3">
    <property type="entry name" value="PROENKEPHALIN-A"/>
    <property type="match status" value="1"/>
</dbReference>
<dbReference type="GO" id="GO:0031628">
    <property type="term" value="F:opioid receptor binding"/>
    <property type="evidence" value="ECO:0007669"/>
    <property type="project" value="TreeGrafter"/>
</dbReference>
<dbReference type="GO" id="GO:0005576">
    <property type="term" value="C:extracellular region"/>
    <property type="evidence" value="ECO:0007669"/>
    <property type="project" value="UniProtKB-SubCell"/>
</dbReference>
<dbReference type="GO" id="GO:0007268">
    <property type="term" value="P:chemical synaptic transmission"/>
    <property type="evidence" value="ECO:0007669"/>
    <property type="project" value="TreeGrafter"/>
</dbReference>
<dbReference type="AlphaFoldDB" id="A0A401T0Z7"/>
<evidence type="ECO:0000256" key="2">
    <source>
        <dbReference type="ARBA" id="ARBA00008543"/>
    </source>
</evidence>
<dbReference type="PRINTS" id="PR01029">
    <property type="entry name" value="PENKAPRCRSR"/>
</dbReference>
<protein>
    <submittedName>
        <fullName evidence="8">Uncharacterized protein</fullName>
    </submittedName>
</protein>
<keyword evidence="6" id="KW-1015">Disulfide bond</keyword>
<dbReference type="PANTHER" id="PTHR11438">
    <property type="entry name" value="PROENKEPHALIN"/>
    <property type="match status" value="1"/>
</dbReference>
<dbReference type="Pfam" id="PF01160">
    <property type="entry name" value="Opiods_neuropep"/>
    <property type="match status" value="1"/>
</dbReference>
<evidence type="ECO:0000256" key="3">
    <source>
        <dbReference type="ARBA" id="ARBA00022525"/>
    </source>
</evidence>
<dbReference type="GO" id="GO:0043025">
    <property type="term" value="C:neuronal cell body"/>
    <property type="evidence" value="ECO:0007669"/>
    <property type="project" value="TreeGrafter"/>
</dbReference>
<dbReference type="GO" id="GO:0007600">
    <property type="term" value="P:sensory perception"/>
    <property type="evidence" value="ECO:0007669"/>
    <property type="project" value="TreeGrafter"/>
</dbReference>
<dbReference type="GO" id="GO:0030425">
    <property type="term" value="C:dendrite"/>
    <property type="evidence" value="ECO:0007669"/>
    <property type="project" value="TreeGrafter"/>
</dbReference>
<proteinExistence type="inferred from homology"/>
<keyword evidence="5" id="KW-0555">Opioid peptide</keyword>
<evidence type="ECO:0000313" key="9">
    <source>
        <dbReference type="Proteomes" id="UP000287033"/>
    </source>
</evidence>
<keyword evidence="4" id="KW-0165">Cleavage on pair of basic residues</keyword>
<keyword evidence="7" id="KW-0257">Endorphin</keyword>
<dbReference type="InterPro" id="IPR000703">
    <property type="entry name" value="Proenkphlin_A"/>
</dbReference>
<name>A0A401T0Z7_CHIPU</name>
<dbReference type="GO" id="GO:0043679">
    <property type="term" value="C:axon terminus"/>
    <property type="evidence" value="ECO:0007669"/>
    <property type="project" value="TreeGrafter"/>
</dbReference>
<dbReference type="InterPro" id="IPR006024">
    <property type="entry name" value="Opioid_neupept"/>
</dbReference>
<gene>
    <name evidence="8" type="ORF">chiPu_0014797</name>
</gene>
<keyword evidence="3" id="KW-0964">Secreted</keyword>
<reference evidence="8 9" key="1">
    <citation type="journal article" date="2018" name="Nat. Ecol. Evol.">
        <title>Shark genomes provide insights into elasmobranch evolution and the origin of vertebrates.</title>
        <authorList>
            <person name="Hara Y"/>
            <person name="Yamaguchi K"/>
            <person name="Onimaru K"/>
            <person name="Kadota M"/>
            <person name="Koyanagi M"/>
            <person name="Keeley SD"/>
            <person name="Tatsumi K"/>
            <person name="Tanaka K"/>
            <person name="Motone F"/>
            <person name="Kageyama Y"/>
            <person name="Nozu R"/>
            <person name="Adachi N"/>
            <person name="Nishimura O"/>
            <person name="Nakagawa R"/>
            <person name="Tanegashima C"/>
            <person name="Kiyatake I"/>
            <person name="Matsumoto R"/>
            <person name="Murakumo K"/>
            <person name="Nishida K"/>
            <person name="Terakita A"/>
            <person name="Kuratani S"/>
            <person name="Sato K"/>
            <person name="Hyodo S Kuraku.S."/>
        </authorList>
    </citation>
    <scope>NUCLEOTIDE SEQUENCE [LARGE SCALE GENOMIC DNA]</scope>
</reference>
<evidence type="ECO:0000256" key="1">
    <source>
        <dbReference type="ARBA" id="ARBA00004613"/>
    </source>
</evidence>
<dbReference type="STRING" id="137246.A0A401T0Z7"/>
<keyword evidence="9" id="KW-1185">Reference proteome</keyword>
<comment type="subcellular location">
    <subcellularLocation>
        <location evidence="1">Secreted</location>
    </subcellularLocation>
</comment>
<dbReference type="OrthoDB" id="9928775at2759"/>
<dbReference type="GO" id="GO:0007218">
    <property type="term" value="P:neuropeptide signaling pathway"/>
    <property type="evidence" value="ECO:0007669"/>
    <property type="project" value="UniProtKB-KW"/>
</dbReference>
<accession>A0A401T0Z7</accession>
<evidence type="ECO:0000313" key="8">
    <source>
        <dbReference type="EMBL" id="GCC36304.1"/>
    </source>
</evidence>
<evidence type="ECO:0000256" key="6">
    <source>
        <dbReference type="ARBA" id="ARBA00023157"/>
    </source>
</evidence>
<dbReference type="PRINTS" id="PR01028">
    <property type="entry name" value="OPIOIDPRCRSR"/>
</dbReference>
<evidence type="ECO:0000256" key="4">
    <source>
        <dbReference type="ARBA" id="ARBA00022685"/>
    </source>
</evidence>
<sequence>MDKGLTSIHSDPPLFKGVRAPGVCKRRKSHVQLQTSFIFREATTELMAVLWKCHCLVLALCASLMGVGADCDQDCAYCAYQLAGHLTEFNPLGCTLECEGKLPPGKAWEMCKELEEAHDDSQSFPKSDKEKEEQHLLLSKKYGGFIKRYGGFMKKADSNDAYISEVDDENKGREILSKRYGGFMKKDIESPSSVESTDILRELLNLRELNEQKHYLDNINTDNHSKITKRYGGFMNGFKRISELEDLPELQKRYGGFMRRFGKPDYQKRYGGFMKRWNDAVIPSDEDGEIYSKEVPEFDKRYGGFMRI</sequence>
<dbReference type="GO" id="GO:0005886">
    <property type="term" value="C:plasma membrane"/>
    <property type="evidence" value="ECO:0007669"/>
    <property type="project" value="TreeGrafter"/>
</dbReference>
<evidence type="ECO:0000256" key="5">
    <source>
        <dbReference type="ARBA" id="ARBA00022901"/>
    </source>
</evidence>
<comment type="caution">
    <text evidence="8">The sequence shown here is derived from an EMBL/GenBank/DDBJ whole genome shotgun (WGS) entry which is preliminary data.</text>
</comment>
<evidence type="ECO:0000256" key="7">
    <source>
        <dbReference type="ARBA" id="ARBA00023205"/>
    </source>
</evidence>
<dbReference type="OMA" id="NPEAGHY"/>
<dbReference type="Proteomes" id="UP000287033">
    <property type="component" value="Unassembled WGS sequence"/>
</dbReference>
<comment type="similarity">
    <text evidence="2">Belongs to the opioid neuropeptide precursor family.</text>
</comment>